<sequence>MNTFTRVTNVTNTVTGRVTNVATDLLKAVMPDFALRVLENIFPSEKMIKPVEKFETVLVVSLEDAVQPLVSLVPEVLEMVAIVKEKCAQPKEGLTTDESAAIMLYSMEWQPREKSFYIILNNTLRTEDQEKLKPWDLYLKLFVTALEKLPSTSQTIYRGVKMDLSAQYPQGKTFVWWAFSSCTRSMQVLQSEQFLGKTGARTLFAIECKGGKDIQQHSLFPAEDEVLLIAVRKLQVVSRLDSGNGLFIIQLKEVDSDNPLLGTSTSANSSISSESHEQSSASSQKSNQNASIPFGIPILHKPKFLH</sequence>
<dbReference type="EMBL" id="CAJNOJ010000298">
    <property type="protein sequence ID" value="CAF1379855.1"/>
    <property type="molecule type" value="Genomic_DNA"/>
</dbReference>
<keyword evidence="8" id="KW-0843">Virulence</keyword>
<keyword evidence="10" id="KW-0520">NAD</keyword>
<evidence type="ECO:0000313" key="13">
    <source>
        <dbReference type="EMBL" id="CAF1379855.1"/>
    </source>
</evidence>
<feature type="region of interest" description="Disordered" evidence="11">
    <location>
        <begin position="262"/>
        <end position="294"/>
    </location>
</feature>
<evidence type="ECO:0000256" key="2">
    <source>
        <dbReference type="ARBA" id="ARBA00009558"/>
    </source>
</evidence>
<dbReference type="SUPFAM" id="SSF56399">
    <property type="entry name" value="ADP-ribosylation"/>
    <property type="match status" value="1"/>
</dbReference>
<keyword evidence="10" id="KW-0521">NADP</keyword>
<dbReference type="GO" id="GO:0003950">
    <property type="term" value="F:NAD+ poly-ADP-ribosyltransferase activity"/>
    <property type="evidence" value="ECO:0007669"/>
    <property type="project" value="TreeGrafter"/>
</dbReference>
<accession>A0A813T7B0</accession>
<dbReference type="EC" id="2.4.2.31" evidence="10"/>
<evidence type="ECO:0000256" key="8">
    <source>
        <dbReference type="ARBA" id="ARBA00023026"/>
    </source>
</evidence>
<evidence type="ECO:0000256" key="5">
    <source>
        <dbReference type="ARBA" id="ARBA00022676"/>
    </source>
</evidence>
<dbReference type="GO" id="GO:0005576">
    <property type="term" value="C:extracellular region"/>
    <property type="evidence" value="ECO:0007669"/>
    <property type="project" value="UniProtKB-SubCell"/>
</dbReference>
<dbReference type="AlphaFoldDB" id="A0A813T7B0"/>
<evidence type="ECO:0000256" key="7">
    <source>
        <dbReference type="ARBA" id="ARBA00022695"/>
    </source>
</evidence>
<dbReference type="PANTHER" id="PTHR10339:SF25">
    <property type="entry name" value="SECRETED EXOENZYME S"/>
    <property type="match status" value="1"/>
</dbReference>
<keyword evidence="3" id="KW-0964">Secreted</keyword>
<gene>
    <name evidence="13" type="ORF">EDS130_LOCUS34863</name>
    <name evidence="12" type="ORF">XAT740_LOCUS3408</name>
</gene>
<evidence type="ECO:0000256" key="11">
    <source>
        <dbReference type="SAM" id="MobiDB-lite"/>
    </source>
</evidence>
<dbReference type="GO" id="GO:0016779">
    <property type="term" value="F:nucleotidyltransferase activity"/>
    <property type="evidence" value="ECO:0007669"/>
    <property type="project" value="UniProtKB-KW"/>
</dbReference>
<dbReference type="Gene3D" id="3.90.176.10">
    <property type="entry name" value="Toxin ADP-ribosyltransferase, Chain A, domain 1"/>
    <property type="match status" value="1"/>
</dbReference>
<evidence type="ECO:0000256" key="10">
    <source>
        <dbReference type="RuleBase" id="RU361228"/>
    </source>
</evidence>
<dbReference type="Proteomes" id="UP000663828">
    <property type="component" value="Unassembled WGS sequence"/>
</dbReference>
<proteinExistence type="inferred from homology"/>
<organism evidence="12 14">
    <name type="scientific">Adineta ricciae</name>
    <name type="common">Rotifer</name>
    <dbReference type="NCBI Taxonomy" id="249248"/>
    <lineage>
        <taxon>Eukaryota</taxon>
        <taxon>Metazoa</taxon>
        <taxon>Spiralia</taxon>
        <taxon>Gnathifera</taxon>
        <taxon>Rotifera</taxon>
        <taxon>Eurotatoria</taxon>
        <taxon>Bdelloidea</taxon>
        <taxon>Adinetida</taxon>
        <taxon>Adinetidae</taxon>
        <taxon>Adineta</taxon>
    </lineage>
</organism>
<evidence type="ECO:0000313" key="14">
    <source>
        <dbReference type="Proteomes" id="UP000663828"/>
    </source>
</evidence>
<protein>
    <recommendedName>
        <fullName evidence="10">NAD(P)(+)--arginine ADP-ribosyltransferase</fullName>
        <ecNumber evidence="10">2.4.2.31</ecNumber>
    </recommendedName>
    <alternativeName>
        <fullName evidence="10">Mono(ADP-ribosyl)transferase</fullName>
    </alternativeName>
</protein>
<evidence type="ECO:0000256" key="4">
    <source>
        <dbReference type="ARBA" id="ARBA00022656"/>
    </source>
</evidence>
<dbReference type="Proteomes" id="UP000663852">
    <property type="component" value="Unassembled WGS sequence"/>
</dbReference>
<dbReference type="GO" id="GO:0106274">
    <property type="term" value="F:NAD+-protein-arginine ADP-ribosyltransferase activity"/>
    <property type="evidence" value="ECO:0007669"/>
    <property type="project" value="UniProtKB-EC"/>
</dbReference>
<dbReference type="InterPro" id="IPR000768">
    <property type="entry name" value="ART"/>
</dbReference>
<evidence type="ECO:0000256" key="3">
    <source>
        <dbReference type="ARBA" id="ARBA00022525"/>
    </source>
</evidence>
<keyword evidence="7" id="KW-0548">Nucleotidyltransferase</keyword>
<evidence type="ECO:0000313" key="12">
    <source>
        <dbReference type="EMBL" id="CAF0809889.1"/>
    </source>
</evidence>
<dbReference type="GO" id="GO:0090729">
    <property type="term" value="F:toxin activity"/>
    <property type="evidence" value="ECO:0007669"/>
    <property type="project" value="UniProtKB-KW"/>
</dbReference>
<keyword evidence="5 10" id="KW-0328">Glycosyltransferase</keyword>
<keyword evidence="6 10" id="KW-0808">Transferase</keyword>
<dbReference type="EMBL" id="CAJNOR010000130">
    <property type="protein sequence ID" value="CAF0809889.1"/>
    <property type="molecule type" value="Genomic_DNA"/>
</dbReference>
<evidence type="ECO:0000256" key="6">
    <source>
        <dbReference type="ARBA" id="ARBA00022679"/>
    </source>
</evidence>
<comment type="catalytic activity">
    <reaction evidence="9 10">
        <text>L-arginyl-[protein] + NAD(+) = N(omega)-(ADP-D-ribosyl)-L-arginyl-[protein] + nicotinamide + H(+)</text>
        <dbReference type="Rhea" id="RHEA:19149"/>
        <dbReference type="Rhea" id="RHEA-COMP:10532"/>
        <dbReference type="Rhea" id="RHEA-COMP:15087"/>
        <dbReference type="ChEBI" id="CHEBI:15378"/>
        <dbReference type="ChEBI" id="CHEBI:17154"/>
        <dbReference type="ChEBI" id="CHEBI:29965"/>
        <dbReference type="ChEBI" id="CHEBI:57540"/>
        <dbReference type="ChEBI" id="CHEBI:142554"/>
        <dbReference type="EC" id="2.4.2.31"/>
    </reaction>
</comment>
<dbReference type="InterPro" id="IPR050999">
    <property type="entry name" value="ADP-ribosyltransferase_ARG"/>
</dbReference>
<keyword evidence="14" id="KW-1185">Reference proteome</keyword>
<comment type="caution">
    <text evidence="12">The sequence shown here is derived from an EMBL/GenBank/DDBJ whole genome shotgun (WGS) entry which is preliminary data.</text>
</comment>
<dbReference type="Pfam" id="PF01129">
    <property type="entry name" value="ART"/>
    <property type="match status" value="1"/>
</dbReference>
<keyword evidence="4" id="KW-0800">Toxin</keyword>
<comment type="subcellular location">
    <subcellularLocation>
        <location evidence="1">Secreted</location>
    </subcellularLocation>
</comment>
<reference evidence="12" key="1">
    <citation type="submission" date="2021-02" db="EMBL/GenBank/DDBJ databases">
        <authorList>
            <person name="Nowell W R."/>
        </authorList>
    </citation>
    <scope>NUCLEOTIDE SEQUENCE</scope>
</reference>
<dbReference type="OrthoDB" id="423533at2759"/>
<dbReference type="PROSITE" id="PS51996">
    <property type="entry name" value="TR_MART"/>
    <property type="match status" value="1"/>
</dbReference>
<name>A0A813T7B0_ADIRI</name>
<feature type="compositionally biased region" description="Low complexity" evidence="11">
    <location>
        <begin position="264"/>
        <end position="291"/>
    </location>
</feature>
<comment type="similarity">
    <text evidence="2 10">Belongs to the Arg-specific ADP-ribosyltransferase family.</text>
</comment>
<evidence type="ECO:0000256" key="9">
    <source>
        <dbReference type="ARBA" id="ARBA00047597"/>
    </source>
</evidence>
<evidence type="ECO:0000256" key="1">
    <source>
        <dbReference type="ARBA" id="ARBA00004613"/>
    </source>
</evidence>
<dbReference type="PANTHER" id="PTHR10339">
    <property type="entry name" value="ADP-RIBOSYLTRANSFERASE"/>
    <property type="match status" value="1"/>
</dbReference>